<dbReference type="InterPro" id="IPR052707">
    <property type="entry name" value="OsmC_Ohr_Peroxiredoxin"/>
</dbReference>
<proteinExistence type="predicted"/>
<dbReference type="Gene3D" id="3.30.300.20">
    <property type="match status" value="1"/>
</dbReference>
<reference evidence="2" key="1">
    <citation type="journal article" date="2019" name="Int. J. Syst. Evol. Microbiol.">
        <title>The Global Catalogue of Microorganisms (GCM) 10K type strain sequencing project: providing services to taxonomists for standard genome sequencing and annotation.</title>
        <authorList>
            <consortium name="The Broad Institute Genomics Platform"/>
            <consortium name="The Broad Institute Genome Sequencing Center for Infectious Disease"/>
            <person name="Wu L."/>
            <person name="Ma J."/>
        </authorList>
    </citation>
    <scope>NUCLEOTIDE SEQUENCE [LARGE SCALE GENOMIC DNA]</scope>
    <source>
        <strain evidence="2">CCUG 30340</strain>
    </source>
</reference>
<dbReference type="Proteomes" id="UP001595886">
    <property type="component" value="Unassembled WGS sequence"/>
</dbReference>
<dbReference type="PANTHER" id="PTHR42830">
    <property type="entry name" value="OSMOTICALLY INDUCIBLE FAMILY PROTEIN"/>
    <property type="match status" value="1"/>
</dbReference>
<dbReference type="InterPro" id="IPR015946">
    <property type="entry name" value="KH_dom-like_a/b"/>
</dbReference>
<evidence type="ECO:0000313" key="2">
    <source>
        <dbReference type="Proteomes" id="UP001595886"/>
    </source>
</evidence>
<dbReference type="EMBL" id="JBHSHD010000005">
    <property type="protein sequence ID" value="MFC4819881.1"/>
    <property type="molecule type" value="Genomic_DNA"/>
</dbReference>
<dbReference type="SUPFAM" id="SSF82784">
    <property type="entry name" value="OsmC-like"/>
    <property type="match status" value="1"/>
</dbReference>
<dbReference type="RefSeq" id="WP_380019680.1">
    <property type="nucleotide sequence ID" value="NZ_JBHSHD010000005.1"/>
</dbReference>
<keyword evidence="2" id="KW-1185">Reference proteome</keyword>
<organism evidence="1 2">
    <name type="scientific">Dokdonella ginsengisoli</name>
    <dbReference type="NCBI Taxonomy" id="363846"/>
    <lineage>
        <taxon>Bacteria</taxon>
        <taxon>Pseudomonadati</taxon>
        <taxon>Pseudomonadota</taxon>
        <taxon>Gammaproteobacteria</taxon>
        <taxon>Lysobacterales</taxon>
        <taxon>Rhodanobacteraceae</taxon>
        <taxon>Dokdonella</taxon>
    </lineage>
</organism>
<name>A0ABV9QS41_9GAMM</name>
<dbReference type="PANTHER" id="PTHR42830:SF2">
    <property type="entry name" value="OSMC_OHR FAMILY PROTEIN"/>
    <property type="match status" value="1"/>
</dbReference>
<gene>
    <name evidence="1" type="ORF">ACFO6Q_06080</name>
</gene>
<dbReference type="InterPro" id="IPR003718">
    <property type="entry name" value="OsmC/Ohr_fam"/>
</dbReference>
<evidence type="ECO:0000313" key="1">
    <source>
        <dbReference type="EMBL" id="MFC4819881.1"/>
    </source>
</evidence>
<protein>
    <submittedName>
        <fullName evidence="1">OsmC family protein</fullName>
    </submittedName>
</protein>
<accession>A0ABV9QS41</accession>
<dbReference type="InterPro" id="IPR036102">
    <property type="entry name" value="OsmC/Ohrsf"/>
</dbReference>
<dbReference type="Pfam" id="PF02566">
    <property type="entry name" value="OsmC"/>
    <property type="match status" value="1"/>
</dbReference>
<comment type="caution">
    <text evidence="1">The sequence shown here is derived from an EMBL/GenBank/DDBJ whole genome shotgun (WGS) entry which is preliminary data.</text>
</comment>
<sequence>MSTHTSTVRWQRDDADFAAGRYSRRHEWRFDGGAVVAASPSPAVVPAPWSDPAGVDPEEAFVAAISSCHMLWFLSLAAERGLVVDRYEDEAVGTLARIAPGRQAITEVVLRPRIDYADGRAPDAAAQAALHEAAHERCFIAHSVRTAIRVEPR</sequence>